<evidence type="ECO:0000256" key="5">
    <source>
        <dbReference type="SAM" id="MobiDB-lite"/>
    </source>
</evidence>
<dbReference type="EC" id="3.6.4.13" evidence="1"/>
<dbReference type="SMART" id="SM00487">
    <property type="entry name" value="DEXDc"/>
    <property type="match status" value="1"/>
</dbReference>
<dbReference type="InterPro" id="IPR011545">
    <property type="entry name" value="DEAD/DEAH_box_helicase_dom"/>
</dbReference>
<feature type="compositionally biased region" description="Polar residues" evidence="5">
    <location>
        <begin position="65"/>
        <end position="79"/>
    </location>
</feature>
<dbReference type="Gene3D" id="1.20.120.1080">
    <property type="match status" value="1"/>
</dbReference>
<dbReference type="CDD" id="cd18791">
    <property type="entry name" value="SF2_C_RHA"/>
    <property type="match status" value="1"/>
</dbReference>
<dbReference type="Pfam" id="PF00270">
    <property type="entry name" value="DEAD"/>
    <property type="match status" value="1"/>
</dbReference>
<dbReference type="Gene3D" id="3.40.50.300">
    <property type="entry name" value="P-loop containing nucleotide triphosphate hydrolases"/>
    <property type="match status" value="2"/>
</dbReference>
<keyword evidence="9" id="KW-1185">Reference proteome</keyword>
<gene>
    <name evidence="8" type="ORF">Tdes44962_MAKER07031</name>
</gene>
<dbReference type="PROSITE" id="PS00690">
    <property type="entry name" value="DEAH_ATP_HELICASE"/>
    <property type="match status" value="1"/>
</dbReference>
<dbReference type="Proteomes" id="UP001138500">
    <property type="component" value="Unassembled WGS sequence"/>
</dbReference>
<dbReference type="SMART" id="SM00490">
    <property type="entry name" value="HELICc"/>
    <property type="match status" value="1"/>
</dbReference>
<feature type="region of interest" description="Disordered" evidence="5">
    <location>
        <begin position="57"/>
        <end position="90"/>
    </location>
</feature>
<keyword evidence="4" id="KW-0067">ATP-binding</keyword>
<dbReference type="PROSITE" id="PS51192">
    <property type="entry name" value="HELICASE_ATP_BIND_1"/>
    <property type="match status" value="1"/>
</dbReference>
<accession>A0A9W7T0A1</accession>
<keyword evidence="3" id="KW-0378">Hydrolase</keyword>
<reference evidence="8 9" key="2">
    <citation type="journal article" date="2021" name="Curr. Genet.">
        <title>Genetic response to nitrogen starvation in the aggressive Eucalyptus foliar pathogen Teratosphaeria destructans.</title>
        <authorList>
            <person name="Havenga M."/>
            <person name="Wingfield B.D."/>
            <person name="Wingfield M.J."/>
            <person name="Dreyer L.L."/>
            <person name="Roets F."/>
            <person name="Aylward J."/>
        </authorList>
    </citation>
    <scope>NUCLEOTIDE SEQUENCE [LARGE SCALE GENOMIC DNA]</scope>
    <source>
        <strain evidence="8">CMW44962</strain>
    </source>
</reference>
<dbReference type="OrthoDB" id="5600252at2759"/>
<evidence type="ECO:0000313" key="9">
    <source>
        <dbReference type="Proteomes" id="UP001138500"/>
    </source>
</evidence>
<dbReference type="Pfam" id="PF04408">
    <property type="entry name" value="WHD_HA2"/>
    <property type="match status" value="1"/>
</dbReference>
<dbReference type="EMBL" id="RIBY02000202">
    <property type="protein sequence ID" value="KAH9844921.1"/>
    <property type="molecule type" value="Genomic_DNA"/>
</dbReference>
<comment type="caution">
    <text evidence="8">The sequence shown here is derived from an EMBL/GenBank/DDBJ whole genome shotgun (WGS) entry which is preliminary data.</text>
</comment>
<dbReference type="SMART" id="SM00847">
    <property type="entry name" value="HA2"/>
    <property type="match status" value="1"/>
</dbReference>
<dbReference type="Pfam" id="PF00271">
    <property type="entry name" value="Helicase_C"/>
    <property type="match status" value="1"/>
</dbReference>
<dbReference type="PROSITE" id="PS51194">
    <property type="entry name" value="HELICASE_CTER"/>
    <property type="match status" value="1"/>
</dbReference>
<keyword evidence="2" id="KW-0547">Nucleotide-binding</keyword>
<evidence type="ECO:0000259" key="6">
    <source>
        <dbReference type="PROSITE" id="PS51192"/>
    </source>
</evidence>
<dbReference type="GO" id="GO:0003724">
    <property type="term" value="F:RNA helicase activity"/>
    <property type="evidence" value="ECO:0007669"/>
    <property type="project" value="UniProtKB-EC"/>
</dbReference>
<dbReference type="SUPFAM" id="SSF52540">
    <property type="entry name" value="P-loop containing nucleoside triphosphate hydrolases"/>
    <property type="match status" value="1"/>
</dbReference>
<sequence length="1541" mass="170622">MAYAAALDLLRLPPAMRTLAYRYGRPQISGSGSRWRSRLPQDARPYVTVENADSNRMWAERVDPRQQSMAKTGSSNSEHPQSETKTDAEKRKQELLDELRAIRPRLKLTKGQEKSLDSNISQAAAARNPVFSLKKVLSSVLGNSRPRIKATGSTGEDPSAQHAPDLAVIRQTMSLPAPHEYGFPRVSRLIEAGDFEHATRSLCASTGRVLQAEVSHQTIDSGWLCRLQLKISGVIDETVYGSGISKGSAQQAAWLHSIARIHSRGVFSVLLEPRPGHVANKDRELKTLQSWKESLTAPTQEQYPGAPAALFDPHTTHAGFVTLYQRLGLPLRAEINYRSKSMNGSTLHHTTVKLQSPDSDEILGNGHGEDWSKRMSKQAAWFSALCNLHENGTLKDLLDNATSIVPTVLDKATLQGEGDAKTEIYNFAASLGQVPLFEISKPVPRTFRARKSKAFASLVQVTISLPQSGIKVTELGRNLREAEVAAAVSFKRAAENVMDGDHGAGGTLEAPSGFRLLNTDTAKQFFEVMREGERRFNIEVEFETMDRDGKTYHRAQLNINSEPQGPEVAMSTKKQAEELAYLVAAVGISKARPDTLEEFERRLKEGKGQILKPPPPIDLRMDPETLYMMRTALIDARAVGLPDDREILPAARDIRSDLLRRQRRPLLPEDAKIRSEMLAGHQKRLENDPELEQLRTKRSALPMSGYRDQVLAMVSNHIYSIVVGATGSGKTTQVPQILLEDYIAQGKGGLCNIVCTQPRRIAATSVAARVAAERAESLQQTVGYHVRFDARNPPNGGGITYCTTGILLEQLKHDPGGVLDTLSYIVIDEVHERDINIDFLMVVLKKALAQREANGQSVPKVVLMSATLDTELFANYFKQDDGAGRVLPAPSLSVPGRTYPVKEKFLGQIMDELKSYGPALRSFLAEDRVSEKYLRRELAFEAVGEGESAIDWKRERQTLFDEDEDGSAAQAKEDAWVPTALVASTIAHIARTGEEGAILAFLPGLEEITRTQRHLLDFRIFGVNFSDQTKFKVCLLHSSVAKEDQDEIFRPTPPGCRKIILSTNIAETSVTVTDVKHVVDTGKLRETRYDQVTRISGLQCVWESRSNAKQRAGRAGRVSEGNYYALYSEERYNSMKAVGLPELLRSDLQETCLAVRQQFPEDAVEDFLSQAIEPPAPRAVQAAISELKSIEAFTQDERLTALGRVLAKLPVHPSLGKMVVIGIVFRCLSPILLLSAAANERSLFVTGRPHCNARGFRDIAETLDRYGLHRAYARARENHIHFGAFKNIQSAARQIAQTLTDHGLLEADTFSGQRSSGFFGPDAVNQNSGNTALIKCLWLSGVYPNLAAKRYQAGMLWRTPSENSAMIHPSSINDDAKKKDRETKLDTGTLMTFSTLSRSTDGQSLYMRDTTVMHPLFAALFGGRLEKTDTNALRMDGWLQFYVKASDRNFATKLILETRKALDRALNAAFQALADVQPGQRTFLESDPVIDVFTNRIVEVLDRATGAATDHLWGDDAQRRALTAFGRAADGRRQRSFGMSE</sequence>
<feature type="domain" description="Helicase ATP-binding" evidence="6">
    <location>
        <begin position="711"/>
        <end position="886"/>
    </location>
</feature>
<protein>
    <recommendedName>
        <fullName evidence="1">RNA helicase</fullName>
        <ecNumber evidence="1">3.6.4.13</ecNumber>
    </recommendedName>
</protein>
<name>A0A9W7T0A1_9PEZI</name>
<dbReference type="InterPro" id="IPR048333">
    <property type="entry name" value="HA2_WH"/>
</dbReference>
<evidence type="ECO:0000313" key="8">
    <source>
        <dbReference type="EMBL" id="KAH9844921.1"/>
    </source>
</evidence>
<evidence type="ECO:0000256" key="3">
    <source>
        <dbReference type="ARBA" id="ARBA00022801"/>
    </source>
</evidence>
<dbReference type="GO" id="GO:1990904">
    <property type="term" value="C:ribonucleoprotein complex"/>
    <property type="evidence" value="ECO:0007669"/>
    <property type="project" value="UniProtKB-ARBA"/>
</dbReference>
<evidence type="ECO:0000256" key="4">
    <source>
        <dbReference type="ARBA" id="ARBA00022840"/>
    </source>
</evidence>
<dbReference type="GO" id="GO:0005524">
    <property type="term" value="F:ATP binding"/>
    <property type="evidence" value="ECO:0007669"/>
    <property type="project" value="UniProtKB-KW"/>
</dbReference>
<dbReference type="InterPro" id="IPR001650">
    <property type="entry name" value="Helicase_C-like"/>
</dbReference>
<dbReference type="GO" id="GO:0003723">
    <property type="term" value="F:RNA binding"/>
    <property type="evidence" value="ECO:0007669"/>
    <property type="project" value="TreeGrafter"/>
</dbReference>
<dbReference type="CDD" id="cd17917">
    <property type="entry name" value="DEXHc_RHA-like"/>
    <property type="match status" value="1"/>
</dbReference>
<dbReference type="PANTHER" id="PTHR18934:SF203">
    <property type="entry name" value="ATP-DEPENDENT RNA HELICASE A"/>
    <property type="match status" value="1"/>
</dbReference>
<dbReference type="InterPro" id="IPR007502">
    <property type="entry name" value="Helicase-assoc_dom"/>
</dbReference>
<dbReference type="InterPro" id="IPR027417">
    <property type="entry name" value="P-loop_NTPase"/>
</dbReference>
<dbReference type="PANTHER" id="PTHR18934">
    <property type="entry name" value="ATP-DEPENDENT RNA HELICASE"/>
    <property type="match status" value="1"/>
</dbReference>
<organism evidence="8 9">
    <name type="scientific">Teratosphaeria destructans</name>
    <dbReference type="NCBI Taxonomy" id="418781"/>
    <lineage>
        <taxon>Eukaryota</taxon>
        <taxon>Fungi</taxon>
        <taxon>Dikarya</taxon>
        <taxon>Ascomycota</taxon>
        <taxon>Pezizomycotina</taxon>
        <taxon>Dothideomycetes</taxon>
        <taxon>Dothideomycetidae</taxon>
        <taxon>Mycosphaerellales</taxon>
        <taxon>Teratosphaeriaceae</taxon>
        <taxon>Teratosphaeria</taxon>
    </lineage>
</organism>
<evidence type="ECO:0000259" key="7">
    <source>
        <dbReference type="PROSITE" id="PS51194"/>
    </source>
</evidence>
<dbReference type="InterPro" id="IPR014001">
    <property type="entry name" value="Helicase_ATP-bd"/>
</dbReference>
<dbReference type="GO" id="GO:0016787">
    <property type="term" value="F:hydrolase activity"/>
    <property type="evidence" value="ECO:0007669"/>
    <property type="project" value="UniProtKB-KW"/>
</dbReference>
<feature type="domain" description="Helicase C-terminal" evidence="7">
    <location>
        <begin position="984"/>
        <end position="1159"/>
    </location>
</feature>
<feature type="compositionally biased region" description="Basic and acidic residues" evidence="5">
    <location>
        <begin position="80"/>
        <end position="90"/>
    </location>
</feature>
<proteinExistence type="predicted"/>
<reference evidence="8 9" key="1">
    <citation type="journal article" date="2018" name="IMA Fungus">
        <title>IMA Genome-F 10: Nine draft genome sequences of Claviceps purpurea s.lat., including C. arundinis, C. humidiphila, and C. cf. spartinae, pseudomolecules for the pitch canker pathogen Fusarium circinatum, draft genome of Davidsoniella eucalypti, Grosmannia galeiformis, Quambalaria eucalypti, and Teratosphaeria destructans.</title>
        <authorList>
            <person name="Wingfield B.D."/>
            <person name="Liu M."/>
            <person name="Nguyen H.D."/>
            <person name="Lane F.A."/>
            <person name="Morgan S.W."/>
            <person name="De Vos L."/>
            <person name="Wilken P.M."/>
            <person name="Duong T.A."/>
            <person name="Aylward J."/>
            <person name="Coetzee M.P."/>
            <person name="Dadej K."/>
            <person name="De Beer Z.W."/>
            <person name="Findlay W."/>
            <person name="Havenga M."/>
            <person name="Kolarik M."/>
            <person name="Menzies J.G."/>
            <person name="Naidoo K."/>
            <person name="Pochopski O."/>
            <person name="Shoukouhi P."/>
            <person name="Santana Q.C."/>
            <person name="Seifert K.A."/>
            <person name="Soal N."/>
            <person name="Steenkamp E.T."/>
            <person name="Tatham C.T."/>
            <person name="van der Nest M.A."/>
            <person name="Wingfield M.J."/>
        </authorList>
    </citation>
    <scope>NUCLEOTIDE SEQUENCE [LARGE SCALE GENOMIC DNA]</scope>
    <source>
        <strain evidence="8">CMW44962</strain>
    </source>
</reference>
<evidence type="ECO:0000256" key="2">
    <source>
        <dbReference type="ARBA" id="ARBA00022741"/>
    </source>
</evidence>
<evidence type="ECO:0000256" key="1">
    <source>
        <dbReference type="ARBA" id="ARBA00012552"/>
    </source>
</evidence>
<dbReference type="InterPro" id="IPR002464">
    <property type="entry name" value="DNA/RNA_helicase_DEAH_CS"/>
</dbReference>